<dbReference type="Proteomes" id="UP000187406">
    <property type="component" value="Unassembled WGS sequence"/>
</dbReference>
<reference evidence="5" key="1">
    <citation type="submission" date="2016-04" db="EMBL/GenBank/DDBJ databases">
        <title>Cephalotus genome sequencing.</title>
        <authorList>
            <person name="Fukushima K."/>
            <person name="Hasebe M."/>
            <person name="Fang X."/>
        </authorList>
    </citation>
    <scope>NUCLEOTIDE SEQUENCE [LARGE SCALE GENOMIC DNA]</scope>
    <source>
        <strain evidence="5">cv. St1</strain>
    </source>
</reference>
<dbReference type="OrthoDB" id="1936430at2759"/>
<dbReference type="EMBL" id="BDDD01000435">
    <property type="protein sequence ID" value="GAV65779.1"/>
    <property type="molecule type" value="Genomic_DNA"/>
</dbReference>
<keyword evidence="2" id="KW-0472">Membrane</keyword>
<keyword evidence="5" id="KW-1185">Reference proteome</keyword>
<feature type="region of interest" description="Disordered" evidence="1">
    <location>
        <begin position="268"/>
        <end position="325"/>
    </location>
</feature>
<dbReference type="AlphaFoldDB" id="A0A1Q3BD00"/>
<keyword evidence="2" id="KW-0812">Transmembrane</keyword>
<name>A0A1Q3BD00_CEPFO</name>
<accession>A0A1Q3BD00</accession>
<protein>
    <recommendedName>
        <fullName evidence="3">DUF7356 domain-containing protein</fullName>
    </recommendedName>
</protein>
<dbReference type="Pfam" id="PF24053">
    <property type="entry name" value="DUF7356"/>
    <property type="match status" value="1"/>
</dbReference>
<comment type="caution">
    <text evidence="4">The sequence shown here is derived from an EMBL/GenBank/DDBJ whole genome shotgun (WGS) entry which is preliminary data.</text>
</comment>
<evidence type="ECO:0000313" key="4">
    <source>
        <dbReference type="EMBL" id="GAV65779.1"/>
    </source>
</evidence>
<evidence type="ECO:0000259" key="3">
    <source>
        <dbReference type="Pfam" id="PF24053"/>
    </source>
</evidence>
<feature type="region of interest" description="Disordered" evidence="1">
    <location>
        <begin position="1"/>
        <end position="109"/>
    </location>
</feature>
<feature type="transmembrane region" description="Helical" evidence="2">
    <location>
        <begin position="228"/>
        <end position="248"/>
    </location>
</feature>
<evidence type="ECO:0000256" key="1">
    <source>
        <dbReference type="SAM" id="MobiDB-lite"/>
    </source>
</evidence>
<feature type="compositionally biased region" description="Basic and acidic residues" evidence="1">
    <location>
        <begin position="60"/>
        <end position="105"/>
    </location>
</feature>
<dbReference type="InterPro" id="IPR055780">
    <property type="entry name" value="DUF7356"/>
</dbReference>
<evidence type="ECO:0000256" key="2">
    <source>
        <dbReference type="SAM" id="Phobius"/>
    </source>
</evidence>
<evidence type="ECO:0000313" key="5">
    <source>
        <dbReference type="Proteomes" id="UP000187406"/>
    </source>
</evidence>
<dbReference type="PANTHER" id="PTHR34200">
    <property type="entry name" value="DENTIN SIALOPHOSPHOPROTEIN-LIKE ISOFORM X1"/>
    <property type="match status" value="1"/>
</dbReference>
<gene>
    <name evidence="4" type="ORF">CFOL_v3_09293</name>
</gene>
<dbReference type="STRING" id="3775.A0A1Q3BD00"/>
<proteinExistence type="predicted"/>
<sequence length="325" mass="35565">MGGSNSVADTTLVGKVNKEVGDQVSDLKQGSRSAVDKNSSNKQSDRKEDNLDNTNGVSSKESKVKEGDDKKGKSDDGLKAKEVPKEKGNEGYAETERKEGSRGEECGSSNKCIDEENKFVACLRVPGNDSPDLSLLIQNKGKGPLSITISAPDFVKLEETKVELQEKEDKKVKVSVENGGPDNLITLTAGNGHCSLDFRDLIVHNSEEESDNSLKLTYLSILSQKSTIALLSFAALFALATGWMYISFRRRQLSKNSSNYQRLDMELPVSGGGKSESNINEGWNNNWDDDWEDEEAPKTPSMPVTPSLSSKGLAPRRLNKEGWKD</sequence>
<dbReference type="InParanoid" id="A0A1Q3BD00"/>
<organism evidence="4 5">
    <name type="scientific">Cephalotus follicularis</name>
    <name type="common">Albany pitcher plant</name>
    <dbReference type="NCBI Taxonomy" id="3775"/>
    <lineage>
        <taxon>Eukaryota</taxon>
        <taxon>Viridiplantae</taxon>
        <taxon>Streptophyta</taxon>
        <taxon>Embryophyta</taxon>
        <taxon>Tracheophyta</taxon>
        <taxon>Spermatophyta</taxon>
        <taxon>Magnoliopsida</taxon>
        <taxon>eudicotyledons</taxon>
        <taxon>Gunneridae</taxon>
        <taxon>Pentapetalae</taxon>
        <taxon>rosids</taxon>
        <taxon>fabids</taxon>
        <taxon>Oxalidales</taxon>
        <taxon>Cephalotaceae</taxon>
        <taxon>Cephalotus</taxon>
    </lineage>
</organism>
<dbReference type="FunCoup" id="A0A1Q3BD00">
    <property type="interactions" value="1628"/>
</dbReference>
<dbReference type="PANTHER" id="PTHR34200:SF8">
    <property type="entry name" value="TRANSMEMBRANE PROTEIN"/>
    <property type="match status" value="1"/>
</dbReference>
<feature type="compositionally biased region" description="Polar residues" evidence="1">
    <location>
        <begin position="26"/>
        <end position="42"/>
    </location>
</feature>
<keyword evidence="2" id="KW-1133">Transmembrane helix</keyword>
<feature type="domain" description="DUF7356" evidence="3">
    <location>
        <begin position="98"/>
        <end position="201"/>
    </location>
</feature>